<proteinExistence type="predicted"/>
<dbReference type="RefSeq" id="WP_119276163.1">
    <property type="nucleotide sequence ID" value="NZ_QWLA01000010.1"/>
</dbReference>
<dbReference type="InterPro" id="IPR000182">
    <property type="entry name" value="GNAT_dom"/>
</dbReference>
<organism evidence="2 3">
    <name type="scientific">Calidithermus roseus</name>
    <dbReference type="NCBI Taxonomy" id="1644118"/>
    <lineage>
        <taxon>Bacteria</taxon>
        <taxon>Thermotogati</taxon>
        <taxon>Deinococcota</taxon>
        <taxon>Deinococci</taxon>
        <taxon>Thermales</taxon>
        <taxon>Thermaceae</taxon>
        <taxon>Calidithermus</taxon>
    </lineage>
</organism>
<dbReference type="EMBL" id="QWLA01000010">
    <property type="protein sequence ID" value="RIH88417.1"/>
    <property type="molecule type" value="Genomic_DNA"/>
</dbReference>
<sequence length="150" mass="16173">MICRDIQESDFEALGALERELLGQQPTHRYRCTPGALRFFSRSGHSFVAVEADEIVGVALAQAVWQGDQVTVLITRLLSRSDAAIRALLGAVVKSAYDAGVYEVAMHVDPNNPAMCQALQDHGFQLGPLVLGVRVLGSRGERGEVAGVLE</sequence>
<name>A0A399EUW8_9DEIN</name>
<dbReference type="OrthoDB" id="32093at2"/>
<evidence type="ECO:0000259" key="1">
    <source>
        <dbReference type="PROSITE" id="PS51186"/>
    </source>
</evidence>
<dbReference type="Gene3D" id="3.40.630.30">
    <property type="match status" value="1"/>
</dbReference>
<dbReference type="Pfam" id="PF09390">
    <property type="entry name" value="DUF1999"/>
    <property type="match status" value="1"/>
</dbReference>
<dbReference type="Proteomes" id="UP000265341">
    <property type="component" value="Unassembled WGS sequence"/>
</dbReference>
<dbReference type="InterPro" id="IPR018987">
    <property type="entry name" value="DUF1999"/>
</dbReference>
<dbReference type="AlphaFoldDB" id="A0A399EUW8"/>
<evidence type="ECO:0000313" key="3">
    <source>
        <dbReference type="Proteomes" id="UP000265341"/>
    </source>
</evidence>
<comment type="caution">
    <text evidence="2">The sequence shown here is derived from an EMBL/GenBank/DDBJ whole genome shotgun (WGS) entry which is preliminary data.</text>
</comment>
<gene>
    <name evidence="2" type="ORF">Mrose_00826</name>
</gene>
<reference evidence="2 3" key="1">
    <citation type="submission" date="2018-08" db="EMBL/GenBank/DDBJ databases">
        <title>Meiothermus roseus NBRC 110900 genome sequencing project.</title>
        <authorList>
            <person name="Da Costa M.S."/>
            <person name="Albuquerque L."/>
            <person name="Raposo P."/>
            <person name="Froufe H.J.C."/>
            <person name="Barroso C.S."/>
            <person name="Egas C."/>
        </authorList>
    </citation>
    <scope>NUCLEOTIDE SEQUENCE [LARGE SCALE GENOMIC DNA]</scope>
    <source>
        <strain evidence="2 3">NBRC 110900</strain>
    </source>
</reference>
<protein>
    <recommendedName>
        <fullName evidence="1">N-acetyltransferase domain-containing protein</fullName>
    </recommendedName>
</protein>
<dbReference type="PROSITE" id="PS51186">
    <property type="entry name" value="GNAT"/>
    <property type="match status" value="1"/>
</dbReference>
<evidence type="ECO:0000313" key="2">
    <source>
        <dbReference type="EMBL" id="RIH88417.1"/>
    </source>
</evidence>
<feature type="domain" description="N-acetyltransferase" evidence="1">
    <location>
        <begin position="1"/>
        <end position="141"/>
    </location>
</feature>
<keyword evidence="3" id="KW-1185">Reference proteome</keyword>
<dbReference type="SUPFAM" id="SSF55729">
    <property type="entry name" value="Acyl-CoA N-acyltransferases (Nat)"/>
    <property type="match status" value="1"/>
</dbReference>
<accession>A0A399EUW8</accession>
<dbReference type="InterPro" id="IPR016181">
    <property type="entry name" value="Acyl_CoA_acyltransferase"/>
</dbReference>
<dbReference type="GO" id="GO:0016747">
    <property type="term" value="F:acyltransferase activity, transferring groups other than amino-acyl groups"/>
    <property type="evidence" value="ECO:0007669"/>
    <property type="project" value="InterPro"/>
</dbReference>